<name>A0A174A1G2_9FIRM</name>
<keyword evidence="1" id="KW-0812">Transmembrane</keyword>
<organism evidence="2 3">
    <name type="scientific">Blautia obeum</name>
    <dbReference type="NCBI Taxonomy" id="40520"/>
    <lineage>
        <taxon>Bacteria</taxon>
        <taxon>Bacillati</taxon>
        <taxon>Bacillota</taxon>
        <taxon>Clostridia</taxon>
        <taxon>Lachnospirales</taxon>
        <taxon>Lachnospiraceae</taxon>
        <taxon>Blautia</taxon>
    </lineage>
</organism>
<sequence>MMKNMVIYLLAVNFITFLLYGDDKSRARRHAWRIPEKVLMGAVVIGGSIGALLGMSIFHHKTRKPKFYIGIPLIMLIEIGLAAWVWYTGGHF</sequence>
<evidence type="ECO:0000256" key="1">
    <source>
        <dbReference type="SAM" id="Phobius"/>
    </source>
</evidence>
<dbReference type="Pfam" id="PF06961">
    <property type="entry name" value="DUF1294"/>
    <property type="match status" value="1"/>
</dbReference>
<dbReference type="InterPro" id="IPR012156">
    <property type="entry name" value="Cold_shock_CspA"/>
</dbReference>
<dbReference type="InterPro" id="IPR010718">
    <property type="entry name" value="DUF1294"/>
</dbReference>
<dbReference type="GO" id="GO:0003676">
    <property type="term" value="F:nucleic acid binding"/>
    <property type="evidence" value="ECO:0007669"/>
    <property type="project" value="InterPro"/>
</dbReference>
<evidence type="ECO:0000313" key="2">
    <source>
        <dbReference type="EMBL" id="CUN82147.1"/>
    </source>
</evidence>
<gene>
    <name evidence="2" type="ORF">ERS852394_00971</name>
</gene>
<dbReference type="AlphaFoldDB" id="A0A174A1G2"/>
<dbReference type="PIRSF" id="PIRSF002599">
    <property type="entry name" value="Cold_shock_A"/>
    <property type="match status" value="1"/>
</dbReference>
<keyword evidence="1" id="KW-0472">Membrane</keyword>
<keyword evidence="1" id="KW-1133">Transmembrane helix</keyword>
<evidence type="ECO:0000313" key="3">
    <source>
        <dbReference type="Proteomes" id="UP000095409"/>
    </source>
</evidence>
<protein>
    <submittedName>
        <fullName evidence="2">Protein of uncharacterized function (DUF1294)</fullName>
    </submittedName>
</protein>
<reference evidence="2 3" key="1">
    <citation type="submission" date="2015-09" db="EMBL/GenBank/DDBJ databases">
        <authorList>
            <consortium name="Pathogen Informatics"/>
        </authorList>
    </citation>
    <scope>NUCLEOTIDE SEQUENCE [LARGE SCALE GENOMIC DNA]</scope>
    <source>
        <strain evidence="2 3">2789STDY5608837</strain>
    </source>
</reference>
<accession>A0A174A1G2</accession>
<dbReference type="RefSeq" id="WP_055065810.1">
    <property type="nucleotide sequence ID" value="NZ_CYZD01000003.1"/>
</dbReference>
<dbReference type="EMBL" id="CYZD01000003">
    <property type="protein sequence ID" value="CUN82147.1"/>
    <property type="molecule type" value="Genomic_DNA"/>
</dbReference>
<feature type="transmembrane region" description="Helical" evidence="1">
    <location>
        <begin position="37"/>
        <end position="55"/>
    </location>
</feature>
<dbReference type="Proteomes" id="UP000095409">
    <property type="component" value="Unassembled WGS sequence"/>
</dbReference>
<proteinExistence type="predicted"/>
<feature type="transmembrane region" description="Helical" evidence="1">
    <location>
        <begin position="67"/>
        <end position="87"/>
    </location>
</feature>